<dbReference type="AlphaFoldDB" id="A0A4Y1WT45"/>
<dbReference type="Proteomes" id="UP000318946">
    <property type="component" value="Chromosome"/>
</dbReference>
<sequence>MKKKLQLKKEIVSILDRNQMNNLTKGGAGTGINTGTVIIRTQKTDCPTGWTDVCTDNTIACATFACPSKGCISDPCIEQTEVCPNPSEGCQPETDICDFSDLYCATNDGCYCAASKDTCIG</sequence>
<accession>A0A4Y1WT45</accession>
<dbReference type="KEGG" id="acou:A5CBH24_15660"/>
<keyword evidence="2" id="KW-1185">Reference proteome</keyword>
<protein>
    <submittedName>
        <fullName evidence="1">Uncharacterized protein</fullName>
    </submittedName>
</protein>
<proteinExistence type="predicted"/>
<dbReference type="RefSeq" id="WP_141412748.1">
    <property type="nucleotide sequence ID" value="NZ_AP019735.1"/>
</dbReference>
<dbReference type="GeneID" id="78342287"/>
<name>A0A4Y1WT45_9BACT</name>
<evidence type="ECO:0000313" key="1">
    <source>
        <dbReference type="EMBL" id="BBL04253.1"/>
    </source>
</evidence>
<organism evidence="1 2">
    <name type="scientific">Alistipes communis</name>
    <dbReference type="NCBI Taxonomy" id="2585118"/>
    <lineage>
        <taxon>Bacteria</taxon>
        <taxon>Pseudomonadati</taxon>
        <taxon>Bacteroidota</taxon>
        <taxon>Bacteroidia</taxon>
        <taxon>Bacteroidales</taxon>
        <taxon>Rikenellaceae</taxon>
        <taxon>Alistipes</taxon>
    </lineage>
</organism>
<dbReference type="EMBL" id="AP019735">
    <property type="protein sequence ID" value="BBL04253.1"/>
    <property type="molecule type" value="Genomic_DNA"/>
</dbReference>
<evidence type="ECO:0000313" key="2">
    <source>
        <dbReference type="Proteomes" id="UP000318946"/>
    </source>
</evidence>
<gene>
    <name evidence="1" type="ORF">A5CBH24_15660</name>
</gene>
<reference evidence="2" key="1">
    <citation type="submission" date="2019-06" db="EMBL/GenBank/DDBJ databases">
        <title>Alistipes onderdonkii subsp. vulgaris subsp. nov., Alistipes dispar sp. nov. and Alistipes communis sp. nov., isolated from human faeces, and creation of Alistipes onderdonkii subsp. onderdonkii subsp. nov.</title>
        <authorList>
            <person name="Sakamoto M."/>
            <person name="Ikeyama N."/>
            <person name="Ogata Y."/>
            <person name="Suda W."/>
            <person name="Iino T."/>
            <person name="Hattori M."/>
            <person name="Ohkuma M."/>
        </authorList>
    </citation>
    <scope>NUCLEOTIDE SEQUENCE [LARGE SCALE GENOMIC DNA]</scope>
    <source>
        <strain evidence="2">5CBH24</strain>
    </source>
</reference>